<dbReference type="RefSeq" id="WP_075128048.1">
    <property type="nucleotide sequence ID" value="NZ_MSIE01000046.1"/>
</dbReference>
<dbReference type="Proteomes" id="UP000185596">
    <property type="component" value="Unassembled WGS sequence"/>
</dbReference>
<evidence type="ECO:0000256" key="1">
    <source>
        <dbReference type="SAM" id="Phobius"/>
    </source>
</evidence>
<keyword evidence="1" id="KW-1133">Transmembrane helix</keyword>
<evidence type="ECO:0000313" key="3">
    <source>
        <dbReference type="Proteomes" id="UP000185596"/>
    </source>
</evidence>
<dbReference type="EMBL" id="MSIE01000046">
    <property type="protein sequence ID" value="OLF15019.1"/>
    <property type="molecule type" value="Genomic_DNA"/>
</dbReference>
<organism evidence="2 3">
    <name type="scientific">Actinophytocola xanthii</name>
    <dbReference type="NCBI Taxonomy" id="1912961"/>
    <lineage>
        <taxon>Bacteria</taxon>
        <taxon>Bacillati</taxon>
        <taxon>Actinomycetota</taxon>
        <taxon>Actinomycetes</taxon>
        <taxon>Pseudonocardiales</taxon>
        <taxon>Pseudonocardiaceae</taxon>
    </lineage>
</organism>
<feature type="transmembrane region" description="Helical" evidence="1">
    <location>
        <begin position="85"/>
        <end position="104"/>
    </location>
</feature>
<protein>
    <recommendedName>
        <fullName evidence="4">DUF1772 domain-containing protein</fullName>
    </recommendedName>
</protein>
<comment type="caution">
    <text evidence="2">The sequence shown here is derived from an EMBL/GenBank/DDBJ whole genome shotgun (WGS) entry which is preliminary data.</text>
</comment>
<dbReference type="OrthoDB" id="582955at2"/>
<reference evidence="2 3" key="1">
    <citation type="submission" date="2016-12" db="EMBL/GenBank/DDBJ databases">
        <title>The draft genome sequence of Actinophytocola sp. 11-183.</title>
        <authorList>
            <person name="Wang W."/>
            <person name="Yuan L."/>
        </authorList>
    </citation>
    <scope>NUCLEOTIDE SEQUENCE [LARGE SCALE GENOMIC DNA]</scope>
    <source>
        <strain evidence="2 3">11-183</strain>
    </source>
</reference>
<proteinExistence type="predicted"/>
<dbReference type="STRING" id="1912961.BU204_24290"/>
<dbReference type="AlphaFoldDB" id="A0A1Q8CL06"/>
<feature type="transmembrane region" description="Helical" evidence="1">
    <location>
        <begin position="136"/>
        <end position="156"/>
    </location>
</feature>
<name>A0A1Q8CL06_9PSEU</name>
<keyword evidence="1" id="KW-0472">Membrane</keyword>
<accession>A0A1Q8CL06</accession>
<evidence type="ECO:0000313" key="2">
    <source>
        <dbReference type="EMBL" id="OLF15019.1"/>
    </source>
</evidence>
<keyword evidence="3" id="KW-1185">Reference proteome</keyword>
<evidence type="ECO:0008006" key="4">
    <source>
        <dbReference type="Google" id="ProtNLM"/>
    </source>
</evidence>
<feature type="transmembrane region" description="Helical" evidence="1">
    <location>
        <begin position="57"/>
        <end position="78"/>
    </location>
</feature>
<gene>
    <name evidence="2" type="ORF">BU204_24290</name>
</gene>
<keyword evidence="1" id="KW-0812">Transmembrane</keyword>
<sequence>MDNLSIALATLAIVGCAVTYGTDTFAAIVWRTSLRHLDEGALTHLVGYVHYYGDRRLPIPGGFGMTTALLSVIAAAIAGRTEATIAGGVAVVALAAWMLIYLTVAKPVNKKFSDAALAGEALPSARDLQARWDSVINLRVGIQMTALLALCAQLFLP</sequence>